<name>A0A8H5B086_9AGAR</name>
<dbReference type="Pfam" id="PF00501">
    <property type="entry name" value="AMP-binding"/>
    <property type="match status" value="1"/>
</dbReference>
<dbReference type="PANTHER" id="PTHR43439:SF2">
    <property type="entry name" value="ENZYME, PUTATIVE (JCVI)-RELATED"/>
    <property type="match status" value="1"/>
</dbReference>
<dbReference type="Pfam" id="PF23562">
    <property type="entry name" value="AMP-binding_C_3"/>
    <property type="match status" value="1"/>
</dbReference>
<keyword evidence="1" id="KW-0596">Phosphopantetheine</keyword>
<dbReference type="SUPFAM" id="SSF56801">
    <property type="entry name" value="Acetyl-CoA synthetase-like"/>
    <property type="match status" value="1"/>
</dbReference>
<dbReference type="SUPFAM" id="SSF51735">
    <property type="entry name" value="NAD(P)-binding Rossmann-fold domains"/>
    <property type="match status" value="1"/>
</dbReference>
<feature type="domain" description="Polyketide synthase-like phosphopantetheine-binding" evidence="3">
    <location>
        <begin position="576"/>
        <end position="654"/>
    </location>
</feature>
<evidence type="ECO:0000256" key="2">
    <source>
        <dbReference type="ARBA" id="ARBA00022553"/>
    </source>
</evidence>
<reference evidence="4 5" key="1">
    <citation type="journal article" date="2020" name="ISME J.">
        <title>Uncovering the hidden diversity of litter-decomposition mechanisms in mushroom-forming fungi.</title>
        <authorList>
            <person name="Floudas D."/>
            <person name="Bentzer J."/>
            <person name="Ahren D."/>
            <person name="Johansson T."/>
            <person name="Persson P."/>
            <person name="Tunlid A."/>
        </authorList>
    </citation>
    <scope>NUCLEOTIDE SEQUENCE [LARGE SCALE GENOMIC DNA]</scope>
    <source>
        <strain evidence="4 5">CBS 101986</strain>
    </source>
</reference>
<dbReference type="PANTHER" id="PTHR43439">
    <property type="entry name" value="PHENYLACETATE-COENZYME A LIGASE"/>
    <property type="match status" value="1"/>
</dbReference>
<comment type="caution">
    <text evidence="4">The sequence shown here is derived from an EMBL/GenBank/DDBJ whole genome shotgun (WGS) entry which is preliminary data.</text>
</comment>
<dbReference type="InterPro" id="IPR020845">
    <property type="entry name" value="AMP-binding_CS"/>
</dbReference>
<dbReference type="Gene3D" id="3.40.50.12780">
    <property type="entry name" value="N-terminal domain of ligase-like"/>
    <property type="match status" value="1"/>
</dbReference>
<dbReference type="InterPro" id="IPR000873">
    <property type="entry name" value="AMP-dep_synth/lig_dom"/>
</dbReference>
<dbReference type="InterPro" id="IPR036291">
    <property type="entry name" value="NAD(P)-bd_dom_sf"/>
</dbReference>
<dbReference type="EMBL" id="JAACJJ010000044">
    <property type="protein sequence ID" value="KAF5314237.1"/>
    <property type="molecule type" value="Genomic_DNA"/>
</dbReference>
<dbReference type="InterPro" id="IPR042099">
    <property type="entry name" value="ANL_N_sf"/>
</dbReference>
<dbReference type="Pfam" id="PF07993">
    <property type="entry name" value="NAD_binding_4"/>
    <property type="match status" value="1"/>
</dbReference>
<evidence type="ECO:0000313" key="5">
    <source>
        <dbReference type="Proteomes" id="UP000567179"/>
    </source>
</evidence>
<keyword evidence="5" id="KW-1185">Reference proteome</keyword>
<keyword evidence="2" id="KW-0597">Phosphoprotein</keyword>
<dbReference type="OrthoDB" id="429813at2759"/>
<evidence type="ECO:0000259" key="3">
    <source>
        <dbReference type="SMART" id="SM00823"/>
    </source>
</evidence>
<dbReference type="InterPro" id="IPR013120">
    <property type="entry name" value="FAR_NAD-bd"/>
</dbReference>
<protein>
    <recommendedName>
        <fullName evidence="3">Polyketide synthase-like phosphopantetheine-binding domain-containing protein</fullName>
    </recommendedName>
</protein>
<proteinExistence type="predicted"/>
<dbReference type="AlphaFoldDB" id="A0A8H5B086"/>
<dbReference type="InterPro" id="IPR020806">
    <property type="entry name" value="PKS_PP-bd"/>
</dbReference>
<evidence type="ECO:0000313" key="4">
    <source>
        <dbReference type="EMBL" id="KAF5314237.1"/>
    </source>
</evidence>
<gene>
    <name evidence="4" type="ORF">D9619_011886</name>
</gene>
<dbReference type="Proteomes" id="UP000567179">
    <property type="component" value="Unassembled WGS sequence"/>
</dbReference>
<organism evidence="4 5">
    <name type="scientific">Psilocybe cf. subviscida</name>
    <dbReference type="NCBI Taxonomy" id="2480587"/>
    <lineage>
        <taxon>Eukaryota</taxon>
        <taxon>Fungi</taxon>
        <taxon>Dikarya</taxon>
        <taxon>Basidiomycota</taxon>
        <taxon>Agaricomycotina</taxon>
        <taxon>Agaricomycetes</taxon>
        <taxon>Agaricomycetidae</taxon>
        <taxon>Agaricales</taxon>
        <taxon>Agaricineae</taxon>
        <taxon>Strophariaceae</taxon>
        <taxon>Psilocybe</taxon>
    </lineage>
</organism>
<evidence type="ECO:0000256" key="1">
    <source>
        <dbReference type="ARBA" id="ARBA00022450"/>
    </source>
</evidence>
<accession>A0A8H5B086</accession>
<dbReference type="InterPro" id="IPR051414">
    <property type="entry name" value="Adenylate-forming_Reductase"/>
</dbReference>
<dbReference type="GO" id="GO:0031177">
    <property type="term" value="F:phosphopantetheine binding"/>
    <property type="evidence" value="ECO:0007669"/>
    <property type="project" value="InterPro"/>
</dbReference>
<sequence length="1075" mass="117123">MVEITYAADGVIPPTDGTVTLPEVYDFHNEHNPEFPLWVFHEDGAEDVTTINYFEFRRAADRFAHYIRPGRQGPEREIVAVVALSDTLLYEAGTIGMMRAGMVPYLMSQRNSVPAIIKMLKEVDCHKLLTTQETLKTLVTELKEELEKINYPLTVVEMPPVRDIYPKMGKETKDDPFTEYPKASVRPDLDDVMLYLHSSGSTGFPKSIKETFRIFCNWAYFPTNSEVSGVRVGCMALPAFHTLGVISQLLHSAYALSPTLLYPPTALTPTSLPVMPTPDNIIDHLKRTKAESLIIIPALLQIWAQDEEVVKYLATLKSIGYSGGSVPTKLGNFMKEQGVTLCSIYGGTEFGAPTYMNQRPSDGDWEYIKIDERVNPLWEPLGDGTFELVFLSHKNHILSVTNRPGAYETSDLFRPHPTDPGFWKIVGRKDDVIIHTSGEKTVPAPIENIIMTSGHVKGVVMFGREHDQPGVLIELKDEFAVDTTDDAAVVKARNLVWPVVEEANKVAPAFSRVFKELILISDPKKPLPRAGKGTIMRKAALTEYNDEIEGLYATIESAAGAEAVDPPSAWNKTETDAWLKAQIEDILPTITFTIEGDLFEQGMDSLGATILRRRIVGALQSDKETYAAAEHVNQNTIYNHPSIEGLSEFLVATVVDPTSAKAAPSGKDAVNAMIAKYTAGLEASVSAGTPANGTTVLITGTTGNLASQILETLLRDPTVSKVYALNRPSGKPKAKHVERFTDKGFSVELLETDRLVYLESDVAQPNLGLSDEVYQELLDNVTVISHNAWRLDFNLSLASFEANVRGVRNLVDLARASVSGANTKVLFTSSVAQGLSWDRTQGAYPEEILLEPSYAVGTGYGESKYVAERILLASGVKSTSFRVGQISGGAPNGAWSITDWVPILVKSSVALGALPAQQGNASWVPMDGVAGTILDVALGDVSPPTINVVHPRPNTFDNIISAVGDALVSENITTEKLPLVPIQEWFSLLETQATGATDDDIKTIPAIKLLEFFRATAGADSALRSGALIGKESGGMADFSTTKAQTISKTMAGLPTIGHELAHSWVKYWVAAGLF</sequence>
<dbReference type="SMART" id="SM00823">
    <property type="entry name" value="PKS_PP"/>
    <property type="match status" value="1"/>
</dbReference>
<dbReference type="Gene3D" id="3.40.50.720">
    <property type="entry name" value="NAD(P)-binding Rossmann-like Domain"/>
    <property type="match status" value="1"/>
</dbReference>
<dbReference type="PROSITE" id="PS00455">
    <property type="entry name" value="AMP_BINDING"/>
    <property type="match status" value="1"/>
</dbReference>